<feature type="transmembrane region" description="Helical" evidence="6">
    <location>
        <begin position="291"/>
        <end position="311"/>
    </location>
</feature>
<gene>
    <name evidence="8" type="ORF">ES724_07880</name>
</gene>
<feature type="transmembrane region" description="Helical" evidence="6">
    <location>
        <begin position="776"/>
        <end position="802"/>
    </location>
</feature>
<comment type="caution">
    <text evidence="8">The sequence shown here is derived from an EMBL/GenBank/DDBJ whole genome shotgun (WGS) entry which is preliminary data.</text>
</comment>
<sequence length="993" mass="112858">MFNFNQYLKQHKYLAIFSGILILSLLSFLASKINLEEDITSLIPEGAQQDVLKRVLDQTEFSDKIIVTISSTSGKSSPEELTKYAQRFIDTINSDLPEYVKNIQGKVPEEGILEIYDFVYNNLPLFLNNSDYEAINNRLELDTIQQRLKDDYKSIISPTGLVTKDFIFKDPLSFTNLGLKKLEELQVGDDFKLYNSFLLTKDEKHLLLFLSPTFPSSETDKNTVFIEKLKEIQNSLNAEYSFVNAEFFGGVLYSVANANQIKKDIKLTLGFASGVLLLLLIFYYRRIYIPLILFVPSIIGAITAIAVLYIFKGSISAISVGIGAILLGISLDYALHILTHYKNNNDLPQLYKDVTGPILMSSGTTAVAFLCLLFVKSEALNDLGIFAAVSVLVASVVALILIPILYRVPKGNVNTKETFIDKIAGIAYHKKSFLVIAILGLFVFSLFYFTKVQFNNDLSAINFEPTEIKQAEKQVQSIAGNAAKSIYLVTYGNTTDEALEANNELYEKLNILKDSGKIEGFSSIGGVVLSTNTQQEKINKWKDFWTQERQEKLKSTLITESSEFGFRPESFESLYDQISKDFDPIYLEDYRETKTLYLDDFLSSKQDLATVTTSINLDPETSEEILSTLKESKNVVVIDRKQLNQSFLGNLKNDFNQLISYSIIAVFLILLICYRSFVLSFLTLLPIGITWVIALGMMAFFNIEFNILNIIISTFIFGLGLDYSIFITNAFLKEYEFGTKVLKTYRTSILLSVITTLLGIGALFFAKHPALRSISIVSIIGVFSAVSVAFILQGAIFDFLFIRPREKGLAPYTALGLAINFNKNSTKDKLYFKKEIIANYRYKKIYRLVKKDFEKNKDRYLKVAEFFDNENILHFYSDFGLLSIYLHFKNPENLVTGLELDLEKLQIANNCYAAQSEKLNFENELPENFSEFKSIVICKSSNKLFEKEIHKLVAKQVEKVIILDKDYAYQWIVDSNFEIHYRQNGVILLQRMV</sequence>
<protein>
    <submittedName>
        <fullName evidence="8">MMPL family transporter</fullName>
    </submittedName>
</protein>
<keyword evidence="9" id="KW-1185">Reference proteome</keyword>
<evidence type="ECO:0000256" key="1">
    <source>
        <dbReference type="ARBA" id="ARBA00004651"/>
    </source>
</evidence>
<evidence type="ECO:0000313" key="9">
    <source>
        <dbReference type="Proteomes" id="UP000321367"/>
    </source>
</evidence>
<keyword evidence="3 6" id="KW-0812">Transmembrane</keyword>
<dbReference type="Gene3D" id="1.20.1640.10">
    <property type="entry name" value="Multidrug efflux transporter AcrB transmembrane domain"/>
    <property type="match status" value="2"/>
</dbReference>
<keyword evidence="5 6" id="KW-0472">Membrane</keyword>
<evidence type="ECO:0000259" key="7">
    <source>
        <dbReference type="PROSITE" id="PS50156"/>
    </source>
</evidence>
<comment type="subcellular location">
    <subcellularLocation>
        <location evidence="1">Cell membrane</location>
        <topology evidence="1">Multi-pass membrane protein</topology>
    </subcellularLocation>
</comment>
<feature type="transmembrane region" description="Helical" evidence="6">
    <location>
        <begin position="658"/>
        <end position="674"/>
    </location>
</feature>
<dbReference type="Proteomes" id="UP000321367">
    <property type="component" value="Unassembled WGS sequence"/>
</dbReference>
<evidence type="ECO:0000256" key="2">
    <source>
        <dbReference type="ARBA" id="ARBA00022475"/>
    </source>
</evidence>
<dbReference type="GO" id="GO:0005886">
    <property type="term" value="C:plasma membrane"/>
    <property type="evidence" value="ECO:0007669"/>
    <property type="project" value="UniProtKB-SubCell"/>
</dbReference>
<evidence type="ECO:0000256" key="3">
    <source>
        <dbReference type="ARBA" id="ARBA00022692"/>
    </source>
</evidence>
<dbReference type="SUPFAM" id="SSF82866">
    <property type="entry name" value="Multidrug efflux transporter AcrB transmembrane domain"/>
    <property type="match status" value="2"/>
</dbReference>
<dbReference type="RefSeq" id="WP_146931868.1">
    <property type="nucleotide sequence ID" value="NZ_CBCSHZ010000005.1"/>
</dbReference>
<accession>A0A5C6ZTV7</accession>
<dbReference type="AlphaFoldDB" id="A0A5C6ZTV7"/>
<feature type="transmembrane region" description="Helical" evidence="6">
    <location>
        <begin position="383"/>
        <end position="406"/>
    </location>
</feature>
<dbReference type="Pfam" id="PF03176">
    <property type="entry name" value="MMPL"/>
    <property type="match status" value="2"/>
</dbReference>
<feature type="transmembrane region" description="Helical" evidence="6">
    <location>
        <begin position="317"/>
        <end position="338"/>
    </location>
</feature>
<keyword evidence="2" id="KW-1003">Cell membrane</keyword>
<evidence type="ECO:0000256" key="6">
    <source>
        <dbReference type="SAM" id="Phobius"/>
    </source>
</evidence>
<organism evidence="8 9">
    <name type="scientific">Gillisia hiemivivida</name>
    <dbReference type="NCBI Taxonomy" id="291190"/>
    <lineage>
        <taxon>Bacteria</taxon>
        <taxon>Pseudomonadati</taxon>
        <taxon>Bacteroidota</taxon>
        <taxon>Flavobacteriia</taxon>
        <taxon>Flavobacteriales</taxon>
        <taxon>Flavobacteriaceae</taxon>
        <taxon>Gillisia</taxon>
    </lineage>
</organism>
<keyword evidence="4 6" id="KW-1133">Transmembrane helix</keyword>
<feature type="transmembrane region" description="Helical" evidence="6">
    <location>
        <begin position="267"/>
        <end position="284"/>
    </location>
</feature>
<evidence type="ECO:0000256" key="4">
    <source>
        <dbReference type="ARBA" id="ARBA00022989"/>
    </source>
</evidence>
<dbReference type="PANTHER" id="PTHR33406:SF13">
    <property type="entry name" value="MEMBRANE PROTEIN YDFJ"/>
    <property type="match status" value="1"/>
</dbReference>
<reference evidence="8 9" key="1">
    <citation type="submission" date="2019-08" db="EMBL/GenBank/DDBJ databases">
        <title>Genome sequence of Gillisia hiemivivida IC154 (type strain).</title>
        <authorList>
            <person name="Bowman J.P."/>
        </authorList>
    </citation>
    <scope>NUCLEOTIDE SEQUENCE [LARGE SCALE GENOMIC DNA]</scope>
    <source>
        <strain evidence="8 9">IC154</strain>
    </source>
</reference>
<feature type="transmembrane region" description="Helical" evidence="6">
    <location>
        <begin position="681"/>
        <end position="701"/>
    </location>
</feature>
<feature type="domain" description="SSD" evidence="7">
    <location>
        <begin position="677"/>
        <end position="799"/>
    </location>
</feature>
<dbReference type="InterPro" id="IPR000731">
    <property type="entry name" value="SSD"/>
</dbReference>
<feature type="transmembrane region" description="Helical" evidence="6">
    <location>
        <begin position="744"/>
        <end position="764"/>
    </location>
</feature>
<dbReference type="OrthoDB" id="9803035at2"/>
<feature type="transmembrane region" description="Helical" evidence="6">
    <location>
        <begin position="12"/>
        <end position="30"/>
    </location>
</feature>
<feature type="transmembrane region" description="Helical" evidence="6">
    <location>
        <begin position="707"/>
        <end position="732"/>
    </location>
</feature>
<evidence type="ECO:0000256" key="5">
    <source>
        <dbReference type="ARBA" id="ARBA00023136"/>
    </source>
</evidence>
<feature type="transmembrane region" description="Helical" evidence="6">
    <location>
        <begin position="358"/>
        <end position="377"/>
    </location>
</feature>
<dbReference type="InterPro" id="IPR004869">
    <property type="entry name" value="MMPL_dom"/>
</dbReference>
<name>A0A5C6ZTV7_9FLAO</name>
<proteinExistence type="predicted"/>
<feature type="transmembrane region" description="Helical" evidence="6">
    <location>
        <begin position="432"/>
        <end position="449"/>
    </location>
</feature>
<dbReference type="EMBL" id="VORY01000006">
    <property type="protein sequence ID" value="TXD94175.1"/>
    <property type="molecule type" value="Genomic_DNA"/>
</dbReference>
<dbReference type="PROSITE" id="PS50156">
    <property type="entry name" value="SSD"/>
    <property type="match status" value="1"/>
</dbReference>
<dbReference type="InterPro" id="IPR050545">
    <property type="entry name" value="Mycobact_MmpL"/>
</dbReference>
<dbReference type="PANTHER" id="PTHR33406">
    <property type="entry name" value="MEMBRANE PROTEIN MJ1562-RELATED"/>
    <property type="match status" value="1"/>
</dbReference>
<evidence type="ECO:0000313" key="8">
    <source>
        <dbReference type="EMBL" id="TXD94175.1"/>
    </source>
</evidence>